<feature type="transmembrane region" description="Helical" evidence="1">
    <location>
        <begin position="90"/>
        <end position="108"/>
    </location>
</feature>
<accession>A0ABV9JCY5</accession>
<feature type="transmembrane region" description="Helical" evidence="1">
    <location>
        <begin position="120"/>
        <end position="139"/>
    </location>
</feature>
<dbReference type="Proteomes" id="UP001595987">
    <property type="component" value="Unassembled WGS sequence"/>
</dbReference>
<comment type="caution">
    <text evidence="2">The sequence shown here is derived from an EMBL/GenBank/DDBJ whole genome shotgun (WGS) entry which is preliminary data.</text>
</comment>
<gene>
    <name evidence="2" type="ORF">ACFO26_06525</name>
</gene>
<proteinExistence type="predicted"/>
<evidence type="ECO:0000313" key="3">
    <source>
        <dbReference type="Proteomes" id="UP001595987"/>
    </source>
</evidence>
<keyword evidence="1" id="KW-0812">Transmembrane</keyword>
<evidence type="ECO:0000313" key="2">
    <source>
        <dbReference type="EMBL" id="MFC4652560.1"/>
    </source>
</evidence>
<keyword evidence="3" id="KW-1185">Reference proteome</keyword>
<sequence length="206" mass="24380">MRDKILFGLTILWIIAFSVVITILLAFPLFHLEISWYHLDSLAKMNSHTLMHNFAILMNYLLNPFVSHLAMPNFPSSVNGLKHFSEVKQLFLLAIALSVVLIPAFIIFMREHLSIRFHSALRLLMAVPIFMGIVVYLLGFNDFFIYFHEAIFRDNTWLFNPNTDPIINVLPEQYFMHTFIIFLIIYEFSFFLLYRYGYSRTKKRKI</sequence>
<dbReference type="Pfam" id="PF07314">
    <property type="entry name" value="Lit"/>
    <property type="match status" value="1"/>
</dbReference>
<name>A0ABV9JCY5_9LACT</name>
<dbReference type="EMBL" id="JBHSGD010000005">
    <property type="protein sequence ID" value="MFC4652560.1"/>
    <property type="molecule type" value="Genomic_DNA"/>
</dbReference>
<feature type="transmembrane region" description="Helical" evidence="1">
    <location>
        <begin position="174"/>
        <end position="194"/>
    </location>
</feature>
<dbReference type="InterPro" id="IPR010178">
    <property type="entry name" value="Lit"/>
</dbReference>
<keyword evidence="1" id="KW-0472">Membrane</keyword>
<protein>
    <submittedName>
        <fullName evidence="2">TIGR01906 family membrane protein</fullName>
    </submittedName>
</protein>
<feature type="transmembrane region" description="Helical" evidence="1">
    <location>
        <begin position="6"/>
        <end position="30"/>
    </location>
</feature>
<dbReference type="NCBIfam" id="TIGR01906">
    <property type="entry name" value="integ_TIGR01906"/>
    <property type="match status" value="1"/>
</dbReference>
<evidence type="ECO:0000256" key="1">
    <source>
        <dbReference type="SAM" id="Phobius"/>
    </source>
</evidence>
<organism evidence="2 3">
    <name type="scientific">Lactococcus nasutitermitis</name>
    <dbReference type="NCBI Taxonomy" id="1652957"/>
    <lineage>
        <taxon>Bacteria</taxon>
        <taxon>Bacillati</taxon>
        <taxon>Bacillota</taxon>
        <taxon>Bacilli</taxon>
        <taxon>Lactobacillales</taxon>
        <taxon>Streptococcaceae</taxon>
        <taxon>Lactococcus</taxon>
    </lineage>
</organism>
<dbReference type="RefSeq" id="WP_213536016.1">
    <property type="nucleotide sequence ID" value="NZ_BOVQ01000005.1"/>
</dbReference>
<keyword evidence="1" id="KW-1133">Transmembrane helix</keyword>
<reference evidence="3" key="1">
    <citation type="journal article" date="2019" name="Int. J. Syst. Evol. Microbiol.">
        <title>The Global Catalogue of Microorganisms (GCM) 10K type strain sequencing project: providing services to taxonomists for standard genome sequencing and annotation.</title>
        <authorList>
            <consortium name="The Broad Institute Genomics Platform"/>
            <consortium name="The Broad Institute Genome Sequencing Center for Infectious Disease"/>
            <person name="Wu L."/>
            <person name="Ma J."/>
        </authorList>
    </citation>
    <scope>NUCLEOTIDE SEQUENCE [LARGE SCALE GENOMIC DNA]</scope>
    <source>
        <strain evidence="3">CCUG 63287</strain>
    </source>
</reference>